<dbReference type="InterPro" id="IPR008995">
    <property type="entry name" value="Mo/tungstate-bd_C_term_dom"/>
</dbReference>
<keyword evidence="3 5" id="KW-0067">ATP-binding</keyword>
<dbReference type="PROSITE" id="PS00211">
    <property type="entry name" value="ABC_TRANSPORTER_1"/>
    <property type="match status" value="1"/>
</dbReference>
<dbReference type="GO" id="GO:0015697">
    <property type="term" value="P:quaternary ammonium group transport"/>
    <property type="evidence" value="ECO:0007669"/>
    <property type="project" value="UniProtKB-ARBA"/>
</dbReference>
<dbReference type="EMBL" id="JAGIZA010000002">
    <property type="protein sequence ID" value="MBP0491813.1"/>
    <property type="molecule type" value="Genomic_DNA"/>
</dbReference>
<evidence type="ECO:0000313" key="5">
    <source>
        <dbReference type="EMBL" id="MBP0491813.1"/>
    </source>
</evidence>
<dbReference type="FunFam" id="3.40.50.300:FF:000425">
    <property type="entry name" value="Probable ABC transporter, ATP-binding subunit"/>
    <property type="match status" value="1"/>
</dbReference>
<dbReference type="RefSeq" id="WP_209370705.1">
    <property type="nucleotide sequence ID" value="NZ_JAGIZA010000002.1"/>
</dbReference>
<evidence type="ECO:0000313" key="6">
    <source>
        <dbReference type="Proteomes" id="UP000677537"/>
    </source>
</evidence>
<dbReference type="Proteomes" id="UP000677537">
    <property type="component" value="Unassembled WGS sequence"/>
</dbReference>
<dbReference type="AlphaFoldDB" id="A0A940MU97"/>
<dbReference type="Pfam" id="PF08402">
    <property type="entry name" value="TOBE_2"/>
    <property type="match status" value="1"/>
</dbReference>
<keyword evidence="2" id="KW-0547">Nucleotide-binding</keyword>
<gene>
    <name evidence="5" type="ORF">J5Y10_03365</name>
</gene>
<dbReference type="Gene3D" id="2.40.50.100">
    <property type="match status" value="1"/>
</dbReference>
<keyword evidence="6" id="KW-1185">Reference proteome</keyword>
<dbReference type="InterPro" id="IPR003593">
    <property type="entry name" value="AAA+_ATPase"/>
</dbReference>
<keyword evidence="1" id="KW-0813">Transport</keyword>
<dbReference type="InterPro" id="IPR013611">
    <property type="entry name" value="Transp-assoc_OB_typ2"/>
</dbReference>
<comment type="caution">
    <text evidence="5">The sequence shown here is derived from an EMBL/GenBank/DDBJ whole genome shotgun (WGS) entry which is preliminary data.</text>
</comment>
<reference evidence="5" key="1">
    <citation type="submission" date="2021-03" db="EMBL/GenBank/DDBJ databases">
        <authorList>
            <person name="So Y."/>
        </authorList>
    </citation>
    <scope>NUCLEOTIDE SEQUENCE</scope>
    <source>
        <strain evidence="5">SG15</strain>
    </source>
</reference>
<dbReference type="InterPro" id="IPR017871">
    <property type="entry name" value="ABC_transporter-like_CS"/>
</dbReference>
<evidence type="ECO:0000256" key="1">
    <source>
        <dbReference type="ARBA" id="ARBA00022448"/>
    </source>
</evidence>
<dbReference type="GO" id="GO:0016887">
    <property type="term" value="F:ATP hydrolysis activity"/>
    <property type="evidence" value="ECO:0007669"/>
    <property type="project" value="InterPro"/>
</dbReference>
<dbReference type="SUPFAM" id="SSF50331">
    <property type="entry name" value="MOP-like"/>
    <property type="match status" value="1"/>
</dbReference>
<dbReference type="PANTHER" id="PTHR42781:SF4">
    <property type="entry name" value="SPERMIDINE_PUTRESCINE IMPORT ATP-BINDING PROTEIN POTA"/>
    <property type="match status" value="1"/>
</dbReference>
<dbReference type="InterPro" id="IPR027417">
    <property type="entry name" value="P-loop_NTPase"/>
</dbReference>
<sequence length="367" mass="39392">MSAEPRAVGAAVMGRESPSKLSVRGIAKRYGAADALLPMDLDVWPGEFLTVLGPSGSGKTTLLQLVAGLIEPSAGSLFIDGEDRTHTPVHQRGIGVVFQNYALFPHLTVRENVLFPLQMRRVPAPELKRRAAEALGMVGLGALEDRFPRELSGGQQQRVALARCLVYQPALILMDEPLGALDRKLREAMQMEIKRLHRETGATIIFVTHDQEEALALSDRILLMNHGRIEQIGTPQHIYEHPASLFAADFIGLSNVIQGRIGAGGVLETPDGALPLPPEAPRLSSGATAALVVRPEHVSLRPATPECAALRGRIVESVYAGSEFRLLVTLGSGTTIVARRSPGQAPLAIGDEVVLDWDAAQGRLLPA</sequence>
<proteinExistence type="predicted"/>
<dbReference type="InterPro" id="IPR050093">
    <property type="entry name" value="ABC_SmlMolc_Importer"/>
</dbReference>
<dbReference type="GO" id="GO:0005524">
    <property type="term" value="F:ATP binding"/>
    <property type="evidence" value="ECO:0007669"/>
    <property type="project" value="UniProtKB-KW"/>
</dbReference>
<name>A0A940MU97_9PROT</name>
<dbReference type="GO" id="GO:0022857">
    <property type="term" value="F:transmembrane transporter activity"/>
    <property type="evidence" value="ECO:0007669"/>
    <property type="project" value="InterPro"/>
</dbReference>
<accession>A0A940MU97</accession>
<dbReference type="SMART" id="SM00382">
    <property type="entry name" value="AAA"/>
    <property type="match status" value="1"/>
</dbReference>
<organism evidence="5 6">
    <name type="scientific">Roseomonas indoligenes</name>
    <dbReference type="NCBI Taxonomy" id="2820811"/>
    <lineage>
        <taxon>Bacteria</taxon>
        <taxon>Pseudomonadati</taxon>
        <taxon>Pseudomonadota</taxon>
        <taxon>Alphaproteobacteria</taxon>
        <taxon>Acetobacterales</taxon>
        <taxon>Roseomonadaceae</taxon>
        <taxon>Roseomonas</taxon>
    </lineage>
</organism>
<evidence type="ECO:0000259" key="4">
    <source>
        <dbReference type="PROSITE" id="PS50893"/>
    </source>
</evidence>
<dbReference type="GO" id="GO:0043190">
    <property type="term" value="C:ATP-binding cassette (ABC) transporter complex"/>
    <property type="evidence" value="ECO:0007669"/>
    <property type="project" value="InterPro"/>
</dbReference>
<dbReference type="InterPro" id="IPR003439">
    <property type="entry name" value="ABC_transporter-like_ATP-bd"/>
</dbReference>
<feature type="domain" description="ABC transporter" evidence="4">
    <location>
        <begin position="21"/>
        <end position="251"/>
    </location>
</feature>
<dbReference type="PROSITE" id="PS50893">
    <property type="entry name" value="ABC_TRANSPORTER_2"/>
    <property type="match status" value="1"/>
</dbReference>
<dbReference type="Pfam" id="PF00005">
    <property type="entry name" value="ABC_tran"/>
    <property type="match status" value="1"/>
</dbReference>
<dbReference type="PANTHER" id="PTHR42781">
    <property type="entry name" value="SPERMIDINE/PUTRESCINE IMPORT ATP-BINDING PROTEIN POTA"/>
    <property type="match status" value="1"/>
</dbReference>
<dbReference type="Gene3D" id="3.40.50.300">
    <property type="entry name" value="P-loop containing nucleotide triphosphate hydrolases"/>
    <property type="match status" value="1"/>
</dbReference>
<evidence type="ECO:0000256" key="2">
    <source>
        <dbReference type="ARBA" id="ARBA00022741"/>
    </source>
</evidence>
<dbReference type="SUPFAM" id="SSF52540">
    <property type="entry name" value="P-loop containing nucleoside triphosphate hydrolases"/>
    <property type="match status" value="1"/>
</dbReference>
<evidence type="ECO:0000256" key="3">
    <source>
        <dbReference type="ARBA" id="ARBA00022840"/>
    </source>
</evidence>
<protein>
    <submittedName>
        <fullName evidence="5">ABC transporter ATP-binding protein</fullName>
    </submittedName>
</protein>